<keyword evidence="3 5" id="KW-0413">Isomerase</keyword>
<dbReference type="InterPro" id="IPR020622">
    <property type="entry name" value="Ala_racemase_pyridoxalP-BS"/>
</dbReference>
<dbReference type="InterPro" id="IPR009006">
    <property type="entry name" value="Ala_racemase/Decarboxylase_C"/>
</dbReference>
<comment type="cofactor">
    <cofactor evidence="1">
        <name>pyridoxal 5'-phosphate</name>
        <dbReference type="ChEBI" id="CHEBI:597326"/>
    </cofactor>
</comment>
<dbReference type="GO" id="GO:0005829">
    <property type="term" value="C:cytosol"/>
    <property type="evidence" value="ECO:0007669"/>
    <property type="project" value="TreeGrafter"/>
</dbReference>
<dbReference type="Pfam" id="PF00842">
    <property type="entry name" value="Ala_racemase_C"/>
    <property type="match status" value="1"/>
</dbReference>
<dbReference type="PRINTS" id="PR00992">
    <property type="entry name" value="ALARACEMASE"/>
</dbReference>
<dbReference type="Gene3D" id="3.20.20.10">
    <property type="entry name" value="Alanine racemase"/>
    <property type="match status" value="1"/>
</dbReference>
<dbReference type="CDD" id="cd00430">
    <property type="entry name" value="PLPDE_III_AR"/>
    <property type="match status" value="1"/>
</dbReference>
<dbReference type="PROSITE" id="PS00395">
    <property type="entry name" value="ALANINE_RACEMASE"/>
    <property type="match status" value="1"/>
</dbReference>
<name>A0A644X5S3_9ZZZZ</name>
<sequence length="370" mass="40115">MHRATRMEVNLANLKANFQAIRRHVGPGPEILGVIKADAYGHGVFPACKALSEAGCRRFAVAIPDEAFELREGGVTAPILVLGPTPARSAAEYVRQDITATVTDLYFARSLSDEAVRQGKKVPVHVKVDTGMSRIGFLPREIPAVLDELAALPGLSLEGMYTHFATADERRLDFTEHQFSGLKEALAAAEARGITIPLRHACNSAGILACPEKYLDGVRPGVILYGMYPSSECVRSVELLPTFEVKTEVALVKELSRGSGVGYGLKYMTRGTETMAVLPVGYADGYSRALSMKVDVLVGGKRVPHAGNICMDQMMVNVTGMDVKVGDEVVLIGRQGGERISPEEIAAARNTINYEVPIMFLRRVPRVYIS</sequence>
<dbReference type="SUPFAM" id="SSF51419">
    <property type="entry name" value="PLP-binding barrel"/>
    <property type="match status" value="1"/>
</dbReference>
<dbReference type="InterPro" id="IPR011079">
    <property type="entry name" value="Ala_racemase_C"/>
</dbReference>
<dbReference type="GO" id="GO:0030170">
    <property type="term" value="F:pyridoxal phosphate binding"/>
    <property type="evidence" value="ECO:0007669"/>
    <property type="project" value="TreeGrafter"/>
</dbReference>
<evidence type="ECO:0000313" key="5">
    <source>
        <dbReference type="EMBL" id="MPM11307.1"/>
    </source>
</evidence>
<dbReference type="GO" id="GO:0008784">
    <property type="term" value="F:alanine racemase activity"/>
    <property type="evidence" value="ECO:0007669"/>
    <property type="project" value="UniProtKB-EC"/>
</dbReference>
<dbReference type="AlphaFoldDB" id="A0A644X5S3"/>
<dbReference type="HAMAP" id="MF_01201">
    <property type="entry name" value="Ala_racemase"/>
    <property type="match status" value="1"/>
</dbReference>
<feature type="domain" description="Alanine racemase C-terminal" evidence="4">
    <location>
        <begin position="242"/>
        <end position="369"/>
    </location>
</feature>
<dbReference type="EC" id="5.1.1.1" evidence="5"/>
<dbReference type="InterPro" id="IPR029066">
    <property type="entry name" value="PLP-binding_barrel"/>
</dbReference>
<evidence type="ECO:0000256" key="1">
    <source>
        <dbReference type="ARBA" id="ARBA00001933"/>
    </source>
</evidence>
<proteinExistence type="inferred from homology"/>
<dbReference type="Pfam" id="PF01168">
    <property type="entry name" value="Ala_racemase_N"/>
    <property type="match status" value="1"/>
</dbReference>
<gene>
    <name evidence="5" type="primary">alr1_11</name>
    <name evidence="5" type="ORF">SDC9_57649</name>
</gene>
<dbReference type="PANTHER" id="PTHR30511:SF0">
    <property type="entry name" value="ALANINE RACEMASE, CATABOLIC-RELATED"/>
    <property type="match status" value="1"/>
</dbReference>
<reference evidence="5" key="1">
    <citation type="submission" date="2019-08" db="EMBL/GenBank/DDBJ databases">
        <authorList>
            <person name="Kucharzyk K."/>
            <person name="Murdoch R.W."/>
            <person name="Higgins S."/>
            <person name="Loffler F."/>
        </authorList>
    </citation>
    <scope>NUCLEOTIDE SEQUENCE</scope>
</reference>
<evidence type="ECO:0000256" key="2">
    <source>
        <dbReference type="ARBA" id="ARBA00022898"/>
    </source>
</evidence>
<keyword evidence="2" id="KW-0663">Pyridoxal phosphate</keyword>
<evidence type="ECO:0000259" key="4">
    <source>
        <dbReference type="SMART" id="SM01005"/>
    </source>
</evidence>
<protein>
    <submittedName>
        <fullName evidence="5">Alanine racemase 1</fullName>
        <ecNumber evidence="5">5.1.1.1</ecNumber>
    </submittedName>
</protein>
<dbReference type="InterPro" id="IPR001608">
    <property type="entry name" value="Ala_racemase_N"/>
</dbReference>
<dbReference type="PANTHER" id="PTHR30511">
    <property type="entry name" value="ALANINE RACEMASE"/>
    <property type="match status" value="1"/>
</dbReference>
<comment type="caution">
    <text evidence="5">The sequence shown here is derived from an EMBL/GenBank/DDBJ whole genome shotgun (WGS) entry which is preliminary data.</text>
</comment>
<organism evidence="5">
    <name type="scientific">bioreactor metagenome</name>
    <dbReference type="NCBI Taxonomy" id="1076179"/>
    <lineage>
        <taxon>unclassified sequences</taxon>
        <taxon>metagenomes</taxon>
        <taxon>ecological metagenomes</taxon>
    </lineage>
</organism>
<dbReference type="EMBL" id="VSSQ01001813">
    <property type="protein sequence ID" value="MPM11307.1"/>
    <property type="molecule type" value="Genomic_DNA"/>
</dbReference>
<dbReference type="GO" id="GO:0030632">
    <property type="term" value="P:D-alanine biosynthetic process"/>
    <property type="evidence" value="ECO:0007669"/>
    <property type="project" value="TreeGrafter"/>
</dbReference>
<dbReference type="SMART" id="SM01005">
    <property type="entry name" value="Ala_racemase_C"/>
    <property type="match status" value="1"/>
</dbReference>
<dbReference type="NCBIfam" id="TIGR00492">
    <property type="entry name" value="alr"/>
    <property type="match status" value="1"/>
</dbReference>
<dbReference type="InterPro" id="IPR000821">
    <property type="entry name" value="Ala_racemase"/>
</dbReference>
<dbReference type="GO" id="GO:0009252">
    <property type="term" value="P:peptidoglycan biosynthetic process"/>
    <property type="evidence" value="ECO:0007669"/>
    <property type="project" value="TreeGrafter"/>
</dbReference>
<dbReference type="Gene3D" id="2.40.37.10">
    <property type="entry name" value="Lyase, Ornithine Decarboxylase, Chain A, domain 1"/>
    <property type="match status" value="1"/>
</dbReference>
<evidence type="ECO:0000256" key="3">
    <source>
        <dbReference type="ARBA" id="ARBA00023235"/>
    </source>
</evidence>
<accession>A0A644X5S3</accession>
<dbReference type="SUPFAM" id="SSF50621">
    <property type="entry name" value="Alanine racemase C-terminal domain-like"/>
    <property type="match status" value="1"/>
</dbReference>
<dbReference type="FunFam" id="3.20.20.10:FF:000002">
    <property type="entry name" value="Alanine racemase"/>
    <property type="match status" value="1"/>
</dbReference>